<protein>
    <submittedName>
        <fullName evidence="5">Supervillin-like</fullName>
    </submittedName>
</protein>
<dbReference type="GO" id="GO:0005737">
    <property type="term" value="C:cytoplasm"/>
    <property type="evidence" value="ECO:0007669"/>
    <property type="project" value="TreeGrafter"/>
</dbReference>
<dbReference type="GO" id="GO:0051015">
    <property type="term" value="F:actin filament binding"/>
    <property type="evidence" value="ECO:0007669"/>
    <property type="project" value="InterPro"/>
</dbReference>
<dbReference type="KEGG" id="dci:103520477"/>
<evidence type="ECO:0000313" key="5">
    <source>
        <dbReference type="RefSeq" id="XP_026687382.1"/>
    </source>
</evidence>
<dbReference type="SMART" id="SM00153">
    <property type="entry name" value="VHP"/>
    <property type="match status" value="1"/>
</dbReference>
<dbReference type="SMART" id="SM00262">
    <property type="entry name" value="GEL"/>
    <property type="match status" value="1"/>
</dbReference>
<dbReference type="GeneID" id="103520477"/>
<feature type="region of interest" description="Disordered" evidence="2">
    <location>
        <begin position="145"/>
        <end position="166"/>
    </location>
</feature>
<dbReference type="PANTHER" id="PTHR11977:SF45">
    <property type="entry name" value="SUPERVILLIN"/>
    <property type="match status" value="1"/>
</dbReference>
<dbReference type="InterPro" id="IPR036886">
    <property type="entry name" value="Villin_headpiece_dom_sf"/>
</dbReference>
<dbReference type="Gene3D" id="3.40.20.10">
    <property type="entry name" value="Severin"/>
    <property type="match status" value="5"/>
</dbReference>
<dbReference type="Gene3D" id="1.10.950.10">
    <property type="entry name" value="Villin headpiece domain"/>
    <property type="match status" value="1"/>
</dbReference>
<evidence type="ECO:0000256" key="2">
    <source>
        <dbReference type="SAM" id="MobiDB-lite"/>
    </source>
</evidence>
<dbReference type="InterPro" id="IPR007122">
    <property type="entry name" value="Villin/Gelsolin"/>
</dbReference>
<evidence type="ECO:0000313" key="4">
    <source>
        <dbReference type="Proteomes" id="UP000079169"/>
    </source>
</evidence>
<sequence>GNYRIEDFDCLVRSEQQLVNLKKPIKVTRRRGAGSKNPIRALSERTDLIRDEYSQVNTGLADRELKRINIENLSQKNANLAVEALAGLASKEDFAAVALKSTHSTPPPLPQDLAPYLPLMLLQVKGRRHVQTRLVRPSVEWSEARTNGGEISTNRSEARTNGGEISTNGEAKVAVPRMDSDLDAFFVTMTTEKVDSVAGNYRIEDFDCLGIFVSFSIRNFRLFFPPGTTKRCDSRPPWCLLAKVTQHMETCLFREKFADWPDFSRVIRLREKEGKGEGEGGGEIVAVEGKLLAEMQQVEPDLVLEGTHLGRGVNFFHEELRKLNEIRTLDLRVWHIEEFESSVLPEASHGQFFSGDSYIVRWHYSVTITGRELSGQPSRHNIVGRDRFAYFIWQGSRASLNEQGAAALLTVQLDEERGPQVRIGAGHEPPAFLNIFNGAYVCYEGKRSELKSPREEGESRGPGFDSRTNMYCNFRMILVFDFGTELYIWMGKNATLDRRKQAISLCKQLWMRGVDYTDCDISPLGRTKRCDSRPPWCLLAKVTQHMETCLFREKFGVGESSEPGHPDEDELYEMSILDTNMIYELQSHEVPELVPVDKYWGSIPRIEMCRSIAEIRMYWLRRVYHYTGEYANVIEKSRGSEIAQHIIVQHDLGCTASHVYTISDTPCKWSKKFWRILGASETDAETLRGSEAGHPDEDELYEMSILDTNMIYELQSHEVPELVPVDKYWGSIPRIEMLDINKVALTTARNFLTRHPRELGTAPSTPLSLIPVQEGQEPPAFFSGLGGEARHLYHSALDLTPVTLSDGTTFKVTSSDNDSDVTPASKVTPKDRVSKLPLSDVTPRMFALSSTLGVFSAIPVVSYIYHADLTTPFPYLQSDLYAASQPSELGSRAHRYNEERRVAMETALSYWRHKYGGEEEGEIPAYLVWAGLEPATFTNLFQIWSDRGDVAEINIKDGHKPGEVLLVQRELAKLSRSIYPPSQLLQRPLPEGVDPTKLELYLSPEHFLEILGMPREEFVELPVWKQCKMKQAAGLF</sequence>
<dbReference type="InterPro" id="IPR003128">
    <property type="entry name" value="Villin_headpiece"/>
</dbReference>
<comment type="similarity">
    <text evidence="1">Belongs to the villin/gelsolin family.</text>
</comment>
<dbReference type="GO" id="GO:0008154">
    <property type="term" value="P:actin polymerization or depolymerization"/>
    <property type="evidence" value="ECO:0007669"/>
    <property type="project" value="TreeGrafter"/>
</dbReference>
<evidence type="ECO:0000256" key="1">
    <source>
        <dbReference type="ARBA" id="ARBA00008418"/>
    </source>
</evidence>
<dbReference type="SUPFAM" id="SSF47050">
    <property type="entry name" value="VHP, Villin headpiece domain"/>
    <property type="match status" value="1"/>
</dbReference>
<dbReference type="SUPFAM" id="SSF55753">
    <property type="entry name" value="Actin depolymerizing proteins"/>
    <property type="match status" value="2"/>
</dbReference>
<dbReference type="PaxDb" id="121845-A0A3Q0JFZ8"/>
<reference evidence="5" key="1">
    <citation type="submission" date="2025-08" db="UniProtKB">
        <authorList>
            <consortium name="RefSeq"/>
        </authorList>
    </citation>
    <scope>IDENTIFICATION</scope>
</reference>
<proteinExistence type="inferred from homology"/>
<dbReference type="CDD" id="cd11293">
    <property type="entry name" value="gelsolin_S4_like"/>
    <property type="match status" value="1"/>
</dbReference>
<dbReference type="Proteomes" id="UP000079169">
    <property type="component" value="Unplaced"/>
</dbReference>
<dbReference type="RefSeq" id="XP_026687382.1">
    <property type="nucleotide sequence ID" value="XM_026831581.1"/>
</dbReference>
<dbReference type="AlphaFoldDB" id="A0A3Q0JFZ8"/>
<dbReference type="PROSITE" id="PS51089">
    <property type="entry name" value="HP"/>
    <property type="match status" value="1"/>
</dbReference>
<dbReference type="GO" id="GO:0015629">
    <property type="term" value="C:actin cytoskeleton"/>
    <property type="evidence" value="ECO:0007669"/>
    <property type="project" value="TreeGrafter"/>
</dbReference>
<feature type="domain" description="HP" evidence="3">
    <location>
        <begin position="973"/>
        <end position="1036"/>
    </location>
</feature>
<dbReference type="GO" id="GO:0051016">
    <property type="term" value="P:barbed-end actin filament capping"/>
    <property type="evidence" value="ECO:0007669"/>
    <property type="project" value="TreeGrafter"/>
</dbReference>
<feature type="non-terminal residue" evidence="5">
    <location>
        <position position="1"/>
    </location>
</feature>
<dbReference type="InterPro" id="IPR029006">
    <property type="entry name" value="ADF-H/Gelsolin-like_dom_sf"/>
</dbReference>
<dbReference type="PANTHER" id="PTHR11977">
    <property type="entry name" value="VILLIN"/>
    <property type="match status" value="1"/>
</dbReference>
<dbReference type="Pfam" id="PF00626">
    <property type="entry name" value="Gelsolin"/>
    <property type="match status" value="1"/>
</dbReference>
<evidence type="ECO:0000259" key="3">
    <source>
        <dbReference type="PROSITE" id="PS51089"/>
    </source>
</evidence>
<accession>A0A3Q0JFZ8</accession>
<organism evidence="4 5">
    <name type="scientific">Diaphorina citri</name>
    <name type="common">Asian citrus psyllid</name>
    <dbReference type="NCBI Taxonomy" id="121845"/>
    <lineage>
        <taxon>Eukaryota</taxon>
        <taxon>Metazoa</taxon>
        <taxon>Ecdysozoa</taxon>
        <taxon>Arthropoda</taxon>
        <taxon>Hexapoda</taxon>
        <taxon>Insecta</taxon>
        <taxon>Pterygota</taxon>
        <taxon>Neoptera</taxon>
        <taxon>Paraneoptera</taxon>
        <taxon>Hemiptera</taxon>
        <taxon>Sternorrhyncha</taxon>
        <taxon>Psylloidea</taxon>
        <taxon>Psyllidae</taxon>
        <taxon>Diaphorininae</taxon>
        <taxon>Diaphorina</taxon>
    </lineage>
</organism>
<name>A0A3Q0JFZ8_DIACI</name>
<keyword evidence="4" id="KW-1185">Reference proteome</keyword>
<dbReference type="Pfam" id="PF02209">
    <property type="entry name" value="VHP"/>
    <property type="match status" value="1"/>
</dbReference>
<dbReference type="GO" id="GO:0051014">
    <property type="term" value="P:actin filament severing"/>
    <property type="evidence" value="ECO:0007669"/>
    <property type="project" value="TreeGrafter"/>
</dbReference>
<gene>
    <name evidence="5" type="primary">LOC103520477</name>
</gene>
<dbReference type="InterPro" id="IPR007123">
    <property type="entry name" value="Gelsolin-like_dom"/>
</dbReference>
<dbReference type="GO" id="GO:0005546">
    <property type="term" value="F:phosphatidylinositol-4,5-bisphosphate binding"/>
    <property type="evidence" value="ECO:0007669"/>
    <property type="project" value="TreeGrafter"/>
</dbReference>